<sequence length="107" mass="12161">MFVVVEIPCYFLESFEWNERLEHLVAKPLVVAARLFGFSDTLSAAEVKGRPDDEERMLDVEERIHCFLNNPPGVDVDHFSNSIFRTVVYGQVGLDCWVSSSPKILDA</sequence>
<gene>
    <name evidence="1" type="ORF">TNCT_161021</name>
</gene>
<keyword evidence="2" id="KW-1185">Reference proteome</keyword>
<protein>
    <submittedName>
        <fullName evidence="1">Uncharacterized protein</fullName>
    </submittedName>
</protein>
<accession>A0A8X6HUG5</accession>
<organism evidence="1 2">
    <name type="scientific">Trichonephila clavata</name>
    <name type="common">Joro spider</name>
    <name type="synonym">Nephila clavata</name>
    <dbReference type="NCBI Taxonomy" id="2740835"/>
    <lineage>
        <taxon>Eukaryota</taxon>
        <taxon>Metazoa</taxon>
        <taxon>Ecdysozoa</taxon>
        <taxon>Arthropoda</taxon>
        <taxon>Chelicerata</taxon>
        <taxon>Arachnida</taxon>
        <taxon>Araneae</taxon>
        <taxon>Araneomorphae</taxon>
        <taxon>Entelegynae</taxon>
        <taxon>Araneoidea</taxon>
        <taxon>Nephilidae</taxon>
        <taxon>Trichonephila</taxon>
    </lineage>
</organism>
<dbReference type="Proteomes" id="UP000887116">
    <property type="component" value="Unassembled WGS sequence"/>
</dbReference>
<reference evidence="1" key="1">
    <citation type="submission" date="2020-07" db="EMBL/GenBank/DDBJ databases">
        <title>Multicomponent nature underlies the extraordinary mechanical properties of spider dragline silk.</title>
        <authorList>
            <person name="Kono N."/>
            <person name="Nakamura H."/>
            <person name="Mori M."/>
            <person name="Yoshida Y."/>
            <person name="Ohtoshi R."/>
            <person name="Malay A.D."/>
            <person name="Moran D.A.P."/>
            <person name="Tomita M."/>
            <person name="Numata K."/>
            <person name="Arakawa K."/>
        </authorList>
    </citation>
    <scope>NUCLEOTIDE SEQUENCE</scope>
</reference>
<dbReference type="EMBL" id="BMAO01019410">
    <property type="protein sequence ID" value="GFR30376.1"/>
    <property type="molecule type" value="Genomic_DNA"/>
</dbReference>
<dbReference type="AlphaFoldDB" id="A0A8X6HUG5"/>
<evidence type="ECO:0000313" key="2">
    <source>
        <dbReference type="Proteomes" id="UP000887116"/>
    </source>
</evidence>
<name>A0A8X6HUG5_TRICU</name>
<evidence type="ECO:0000313" key="1">
    <source>
        <dbReference type="EMBL" id="GFR30376.1"/>
    </source>
</evidence>
<proteinExistence type="predicted"/>
<comment type="caution">
    <text evidence="1">The sequence shown here is derived from an EMBL/GenBank/DDBJ whole genome shotgun (WGS) entry which is preliminary data.</text>
</comment>